<comment type="caution">
    <text evidence="4">The sequence shown here is derived from an EMBL/GenBank/DDBJ whole genome shotgun (WGS) entry which is preliminary data.</text>
</comment>
<keyword evidence="5" id="KW-1185">Reference proteome</keyword>
<organism evidence="4 5">
    <name type="scientific">Cytobacillus depressus</name>
    <dbReference type="NCBI Taxonomy" id="1602942"/>
    <lineage>
        <taxon>Bacteria</taxon>
        <taxon>Bacillati</taxon>
        <taxon>Bacillota</taxon>
        <taxon>Bacilli</taxon>
        <taxon>Bacillales</taxon>
        <taxon>Bacillaceae</taxon>
        <taxon>Cytobacillus</taxon>
    </lineage>
</organism>
<protein>
    <submittedName>
        <fullName evidence="4">VWA domain-containing protein</fullName>
    </submittedName>
</protein>
<dbReference type="InterPro" id="IPR029062">
    <property type="entry name" value="Class_I_gatase-like"/>
</dbReference>
<proteinExistence type="predicted"/>
<dbReference type="PANTHER" id="PTHR37947">
    <property type="entry name" value="BLL2462 PROTEIN"/>
    <property type="match status" value="1"/>
</dbReference>
<evidence type="ECO:0000256" key="2">
    <source>
        <dbReference type="SAM" id="Phobius"/>
    </source>
</evidence>
<dbReference type="SUPFAM" id="SSF52317">
    <property type="entry name" value="Class I glutamine amidotransferase-like"/>
    <property type="match status" value="1"/>
</dbReference>
<evidence type="ECO:0000313" key="4">
    <source>
        <dbReference type="EMBL" id="KAB2337482.1"/>
    </source>
</evidence>
<feature type="region of interest" description="Disordered" evidence="1">
    <location>
        <begin position="866"/>
        <end position="928"/>
    </location>
</feature>
<sequence length="928" mass="103641">MGIEFAFPILLWLWIPAAILVFRFIKKKKQLSILEAYWLAGIRLVIFTLLILALTIPQILLPAKGETIIFLADQSASVNHSENEVLEWIEKSVNYKQKEDTYAIVTFGEDVLLEQSKGSKNNTIPQFNGKISNKETNIEAGIHFASSLIPRNSSGRIVLLSDGNETIGNSGEAANLLKNRNIELDYVLLKNQVGEDMSLSEMHVPPSLYKGEEALISFIIQSNAHKKAHIRLSVNNKEILKEIVDVKDGKNVYTFSHKVDTSGLSVYKGEITAEDDTFIENNILHAVTNIKGTPKVLIVQGKDAGSLSSILANTGVEVETIPPEKLPTVLSSYLQYQSIIFNNVPATVMSENQMNMIEKAVKEFGTGFVMAGGEESFGLGGYFKTPIEKLLPVEMDIKGKQEMPSLGLVIVMDRSGSMAGSKLELAKEAAARSVELLREDDTLGFIAFDDRPWVIVETKPLKDKKEAADKIRSVTPGGGTEIYSSLELAFQELEDLKLQRKHIILLTDGQAPGGDYEGLIERGKEKNITLSTVALGSDADRGLLEELADMGSGRFYDVTDSSVIPSILSRETVMATRTYIEDNPFFPHIRPFTDWLKMFQSGVPKMNAYIATTPKQRAQIPMMSEKEDPILAEWQYGLGSTIAFTSDFSGKWSGDFARWENWPSFINYMVTKTLPQFESEPYKIALSKEDGVPKLTLESSRNQSLPIEASLVSESGELINTNSKLVAPGKYEISLPNQAGMFFLSVKQTDQNGDIQTYQTGFTIPYSNEYLLHGPNENLLKDLANKTGGKALAAEKEAFRPLQTKTYRTQPISQWLILAAFLLFFLEIAIRRFGLIALIGHSLKKELPKRERTLEGAHRIEQLLAMQQTDSAPQKPESQLEEAKITKVKRDRNAAKSNKVKKRKEEQVTQEERAERMKRLLEAKNRKK</sequence>
<dbReference type="Pfam" id="PF13519">
    <property type="entry name" value="VWA_2"/>
    <property type="match status" value="1"/>
</dbReference>
<dbReference type="InterPro" id="IPR036465">
    <property type="entry name" value="vWFA_dom_sf"/>
</dbReference>
<dbReference type="Gene3D" id="3.40.50.410">
    <property type="entry name" value="von Willebrand factor, type A domain"/>
    <property type="match status" value="2"/>
</dbReference>
<dbReference type="AlphaFoldDB" id="A0A6L3V7T5"/>
<dbReference type="PROSITE" id="PS50234">
    <property type="entry name" value="VWFA"/>
    <property type="match status" value="1"/>
</dbReference>
<keyword evidence="2" id="KW-0472">Membrane</keyword>
<dbReference type="CDD" id="cd00198">
    <property type="entry name" value="vWFA"/>
    <property type="match status" value="1"/>
</dbReference>
<accession>A0A6L3V7T5</accession>
<evidence type="ECO:0000259" key="3">
    <source>
        <dbReference type="PROSITE" id="PS50234"/>
    </source>
</evidence>
<dbReference type="OrthoDB" id="9781333at2"/>
<dbReference type="RefSeq" id="WP_151534175.1">
    <property type="nucleotide sequence ID" value="NZ_WBOS01000002.1"/>
</dbReference>
<dbReference type="SMART" id="SM00327">
    <property type="entry name" value="VWA"/>
    <property type="match status" value="2"/>
</dbReference>
<dbReference type="Proteomes" id="UP000481030">
    <property type="component" value="Unassembled WGS sequence"/>
</dbReference>
<dbReference type="InterPro" id="IPR002035">
    <property type="entry name" value="VWF_A"/>
</dbReference>
<dbReference type="PANTHER" id="PTHR37947:SF2">
    <property type="entry name" value="VON WILLEBRAND FACTOR TYPE A"/>
    <property type="match status" value="1"/>
</dbReference>
<name>A0A6L3V7T5_9BACI</name>
<evidence type="ECO:0000256" key="1">
    <source>
        <dbReference type="SAM" id="MobiDB-lite"/>
    </source>
</evidence>
<gene>
    <name evidence="4" type="ORF">F7731_07700</name>
</gene>
<dbReference type="EMBL" id="WBOS01000002">
    <property type="protein sequence ID" value="KAB2337482.1"/>
    <property type="molecule type" value="Genomic_DNA"/>
</dbReference>
<feature type="domain" description="VWFA" evidence="3">
    <location>
        <begin position="407"/>
        <end position="571"/>
    </location>
</feature>
<reference evidence="4 5" key="1">
    <citation type="journal article" date="2016" name="Antonie Van Leeuwenhoek">
        <title>Bacillus depressus sp. nov., isolated from soil of a sunflower field.</title>
        <authorList>
            <person name="Wei X."/>
            <person name="Xin D."/>
            <person name="Xin Y."/>
            <person name="Zhang H."/>
            <person name="Wang T."/>
            <person name="Zhang J."/>
        </authorList>
    </citation>
    <scope>NUCLEOTIDE SEQUENCE [LARGE SCALE GENOMIC DNA]</scope>
    <source>
        <strain evidence="4 5">BZ1</strain>
    </source>
</reference>
<keyword evidence="2" id="KW-1133">Transmembrane helix</keyword>
<evidence type="ECO:0000313" key="5">
    <source>
        <dbReference type="Proteomes" id="UP000481030"/>
    </source>
</evidence>
<feature type="transmembrane region" description="Helical" evidence="2">
    <location>
        <begin position="37"/>
        <end position="61"/>
    </location>
</feature>
<keyword evidence="2" id="KW-0812">Transmembrane</keyword>
<dbReference type="SUPFAM" id="SSF53300">
    <property type="entry name" value="vWA-like"/>
    <property type="match status" value="2"/>
</dbReference>
<feature type="transmembrane region" description="Helical" evidence="2">
    <location>
        <begin position="6"/>
        <end position="25"/>
    </location>
</feature>
<dbReference type="Pfam" id="PF00092">
    <property type="entry name" value="VWA"/>
    <property type="match status" value="1"/>
</dbReference>
<feature type="compositionally biased region" description="Basic and acidic residues" evidence="1">
    <location>
        <begin position="903"/>
        <end position="928"/>
    </location>
</feature>
<dbReference type="Gene3D" id="3.40.50.880">
    <property type="match status" value="1"/>
</dbReference>